<protein>
    <submittedName>
        <fullName evidence="2">Uncharacterized protein</fullName>
    </submittedName>
</protein>
<dbReference type="EMBL" id="LAZR01047059">
    <property type="protein sequence ID" value="KKK95100.1"/>
    <property type="molecule type" value="Genomic_DNA"/>
</dbReference>
<evidence type="ECO:0000313" key="2">
    <source>
        <dbReference type="EMBL" id="KKK95100.1"/>
    </source>
</evidence>
<reference evidence="2" key="1">
    <citation type="journal article" date="2015" name="Nature">
        <title>Complex archaea that bridge the gap between prokaryotes and eukaryotes.</title>
        <authorList>
            <person name="Spang A."/>
            <person name="Saw J.H."/>
            <person name="Jorgensen S.L."/>
            <person name="Zaremba-Niedzwiedzka K."/>
            <person name="Martijn J."/>
            <person name="Lind A.E."/>
            <person name="van Eijk R."/>
            <person name="Schleper C."/>
            <person name="Guy L."/>
            <person name="Ettema T.J."/>
        </authorList>
    </citation>
    <scope>NUCLEOTIDE SEQUENCE</scope>
</reference>
<feature type="transmembrane region" description="Helical" evidence="1">
    <location>
        <begin position="21"/>
        <end position="41"/>
    </location>
</feature>
<keyword evidence="1" id="KW-0472">Membrane</keyword>
<dbReference type="AlphaFoldDB" id="A0A0F9AA75"/>
<sequence>MIDAWVEPKKRMRKKPKRKKFNATMLSYGGYCGSVITSNVGRAFGLKNNQREVIEVEIKVKKDEIVIRRKR</sequence>
<name>A0A0F9AA75_9ZZZZ</name>
<evidence type="ECO:0000256" key="1">
    <source>
        <dbReference type="SAM" id="Phobius"/>
    </source>
</evidence>
<organism evidence="2">
    <name type="scientific">marine sediment metagenome</name>
    <dbReference type="NCBI Taxonomy" id="412755"/>
    <lineage>
        <taxon>unclassified sequences</taxon>
        <taxon>metagenomes</taxon>
        <taxon>ecological metagenomes</taxon>
    </lineage>
</organism>
<comment type="caution">
    <text evidence="2">The sequence shown here is derived from an EMBL/GenBank/DDBJ whole genome shotgun (WGS) entry which is preliminary data.</text>
</comment>
<accession>A0A0F9AA75</accession>
<keyword evidence="1" id="KW-1133">Transmembrane helix</keyword>
<proteinExistence type="predicted"/>
<gene>
    <name evidence="2" type="ORF">LCGC14_2676220</name>
</gene>
<keyword evidence="1" id="KW-0812">Transmembrane</keyword>